<keyword evidence="4" id="KW-1185">Reference proteome</keyword>
<feature type="chain" id="PRO_5014133621" evidence="2">
    <location>
        <begin position="20"/>
        <end position="147"/>
    </location>
</feature>
<feature type="signal peptide" evidence="2">
    <location>
        <begin position="1"/>
        <end position="19"/>
    </location>
</feature>
<gene>
    <name evidence="3" type="ORF">RhiirA4_489868</name>
</gene>
<accession>A0A2I1HV58</accession>
<comment type="caution">
    <text evidence="3">The sequence shown here is derived from an EMBL/GenBank/DDBJ whole genome shotgun (WGS) entry which is preliminary data.</text>
</comment>
<keyword evidence="2" id="KW-0732">Signal</keyword>
<protein>
    <submittedName>
        <fullName evidence="3">Uncharacterized protein</fullName>
    </submittedName>
</protein>
<evidence type="ECO:0000256" key="1">
    <source>
        <dbReference type="SAM" id="MobiDB-lite"/>
    </source>
</evidence>
<reference evidence="3 4" key="1">
    <citation type="submission" date="2015-10" db="EMBL/GenBank/DDBJ databases">
        <title>Genome analyses suggest a sexual origin of heterokaryosis in a supposedly ancient asexual fungus.</title>
        <authorList>
            <person name="Ropars J."/>
            <person name="Sedzielewska K."/>
            <person name="Noel J."/>
            <person name="Charron P."/>
            <person name="Farinelli L."/>
            <person name="Marton T."/>
            <person name="Kruger M."/>
            <person name="Pelin A."/>
            <person name="Brachmann A."/>
            <person name="Corradi N."/>
        </authorList>
    </citation>
    <scope>NUCLEOTIDE SEQUENCE [LARGE SCALE GENOMIC DNA]</scope>
    <source>
        <strain evidence="3 4">A4</strain>
    </source>
</reference>
<dbReference type="VEuPathDB" id="FungiDB:FUN_021999"/>
<dbReference type="Proteomes" id="UP000234323">
    <property type="component" value="Unassembled WGS sequence"/>
</dbReference>
<dbReference type="EMBL" id="LLXI01007958">
    <property type="protein sequence ID" value="PKY62775.1"/>
    <property type="molecule type" value="Genomic_DNA"/>
</dbReference>
<feature type="region of interest" description="Disordered" evidence="1">
    <location>
        <begin position="36"/>
        <end position="75"/>
    </location>
</feature>
<proteinExistence type="predicted"/>
<dbReference type="VEuPathDB" id="FungiDB:RhiirFUN_003527"/>
<name>A0A2I1HV58_9GLOM</name>
<sequence>MEQLLTILFFFFIVSISRCNATIAWERARNIGKKDKLNESENKDHYSKSSHQKIKQLKQNKQQSKKNDLSDSQEGQRIVLGDTSFELDSVHPENLKNGNLILSKCYRMGKKVQDQMCLLINNNWWFSWAYKKTKNIANNVITDLATI</sequence>
<evidence type="ECO:0000313" key="3">
    <source>
        <dbReference type="EMBL" id="PKY62775.1"/>
    </source>
</evidence>
<dbReference type="AlphaFoldDB" id="A0A2I1HV58"/>
<evidence type="ECO:0000313" key="4">
    <source>
        <dbReference type="Proteomes" id="UP000234323"/>
    </source>
</evidence>
<organism evidence="3 4">
    <name type="scientific">Rhizophagus irregularis</name>
    <dbReference type="NCBI Taxonomy" id="588596"/>
    <lineage>
        <taxon>Eukaryota</taxon>
        <taxon>Fungi</taxon>
        <taxon>Fungi incertae sedis</taxon>
        <taxon>Mucoromycota</taxon>
        <taxon>Glomeromycotina</taxon>
        <taxon>Glomeromycetes</taxon>
        <taxon>Glomerales</taxon>
        <taxon>Glomeraceae</taxon>
        <taxon>Rhizophagus</taxon>
    </lineage>
</organism>
<feature type="compositionally biased region" description="Basic residues" evidence="1">
    <location>
        <begin position="48"/>
        <end position="58"/>
    </location>
</feature>
<dbReference type="VEuPathDB" id="FungiDB:RhiirA1_447249"/>
<feature type="compositionally biased region" description="Basic and acidic residues" evidence="1">
    <location>
        <begin position="36"/>
        <end position="47"/>
    </location>
</feature>
<evidence type="ECO:0000256" key="2">
    <source>
        <dbReference type="SAM" id="SignalP"/>
    </source>
</evidence>